<dbReference type="InterPro" id="IPR018767">
    <property type="entry name" value="Brl1/Brr6_dom"/>
</dbReference>
<evidence type="ECO:0000256" key="1">
    <source>
        <dbReference type="SAM" id="MobiDB-lite"/>
    </source>
</evidence>
<dbReference type="GO" id="GO:0006998">
    <property type="term" value="P:nuclear envelope organization"/>
    <property type="evidence" value="ECO:0007669"/>
    <property type="project" value="InterPro"/>
</dbReference>
<keyword evidence="2" id="KW-0812">Transmembrane</keyword>
<feature type="compositionally biased region" description="Polar residues" evidence="1">
    <location>
        <begin position="31"/>
        <end position="64"/>
    </location>
</feature>
<gene>
    <name evidence="4" type="ORF">B0I36DRAFT_36819</name>
</gene>
<comment type="caution">
    <text evidence="4">The sequence shown here is derived from an EMBL/GenBank/DDBJ whole genome shotgun (WGS) entry which is preliminary data.</text>
</comment>
<name>A0A9P9BK83_9PEZI</name>
<dbReference type="PANTHER" id="PTHR28136">
    <property type="entry name" value="NUCLEUS EXPORT PROTEIN BRR6"/>
    <property type="match status" value="1"/>
</dbReference>
<dbReference type="AlphaFoldDB" id="A0A9P9BK83"/>
<dbReference type="EMBL" id="JAGTJQ010000011">
    <property type="protein sequence ID" value="KAH7018226.1"/>
    <property type="molecule type" value="Genomic_DNA"/>
</dbReference>
<feature type="domain" description="Brl1/Brr6" evidence="3">
    <location>
        <begin position="262"/>
        <end position="389"/>
    </location>
</feature>
<evidence type="ECO:0000256" key="2">
    <source>
        <dbReference type="SAM" id="Phobius"/>
    </source>
</evidence>
<protein>
    <submittedName>
        <fullName evidence="4">Di-sulfide bridge nucleocytoplasmic transport domain-containing protein</fullName>
    </submittedName>
</protein>
<feature type="transmembrane region" description="Helical" evidence="2">
    <location>
        <begin position="369"/>
        <end position="386"/>
    </location>
</feature>
<evidence type="ECO:0000313" key="5">
    <source>
        <dbReference type="Proteomes" id="UP000756346"/>
    </source>
</evidence>
<proteinExistence type="predicted"/>
<evidence type="ECO:0000259" key="3">
    <source>
        <dbReference type="SMART" id="SM01042"/>
    </source>
</evidence>
<dbReference type="GO" id="GO:0031965">
    <property type="term" value="C:nuclear membrane"/>
    <property type="evidence" value="ECO:0007669"/>
    <property type="project" value="InterPro"/>
</dbReference>
<dbReference type="Proteomes" id="UP000756346">
    <property type="component" value="Unassembled WGS sequence"/>
</dbReference>
<accession>A0A9P9BK83</accession>
<feature type="compositionally biased region" description="Pro residues" evidence="1">
    <location>
        <begin position="71"/>
        <end position="80"/>
    </location>
</feature>
<dbReference type="PANTHER" id="PTHR28136:SF1">
    <property type="entry name" value="NUCLEUS EXPORT PROTEIN BRL1"/>
    <property type="match status" value="1"/>
</dbReference>
<feature type="region of interest" description="Disordered" evidence="1">
    <location>
        <begin position="1"/>
        <end position="89"/>
    </location>
</feature>
<sequence length="498" mass="55743">MDHRRTFESPMDWEYQDQGPMDPSSPFARSARQSQQKQKNSFASSNFNTFGHRSQGQAPSIFQRTQSTPSKPLPPTPGPPAATNSVPSIFSASSFSRTATAPPFRNPAFTTPRKAFDADVLSEVSGAEDSPAATDASDFPETPDRDNLDDFGRMTVTPASMAHHRSPYKKTSGKGEIAQTIFASRDKVRKRRRNNGDKDISGYRLPYRYGEEYEGTDYDSDDSTAQAGRPSSSSSAAAKRGKGFFGHFFSTIQKHPHVPQILGFWLTFVFHLVVLGITFSIMWMVWSGLREDFFAARRAARDAIVNEMDKCRADYMENRCAPKEQRLPAMYQLCEQWFECFNQDPNRIKNVQIGAKGIVEILNEIVEAMHWKTMIAFIALAGMFFFSGRSLINNTTGYANFAAPAPPPRPFTSHAASMGHPMIMSPQGIAWEQIPQTPRHLHSRHLLNNDETPETDASPSPYKALPAPQTPSTRRSPIKGDRARSPTKSRSPTKRYRD</sequence>
<keyword evidence="5" id="KW-1185">Reference proteome</keyword>
<feature type="region of interest" description="Disordered" evidence="1">
    <location>
        <begin position="449"/>
        <end position="498"/>
    </location>
</feature>
<feature type="compositionally biased region" description="Basic and acidic residues" evidence="1">
    <location>
        <begin position="142"/>
        <end position="152"/>
    </location>
</feature>
<feature type="region of interest" description="Disordered" evidence="1">
    <location>
        <begin position="120"/>
        <end position="203"/>
    </location>
</feature>
<keyword evidence="2" id="KW-1133">Transmembrane helix</keyword>
<dbReference type="SMART" id="SM01042">
    <property type="entry name" value="Brr6_like_C_C"/>
    <property type="match status" value="1"/>
</dbReference>
<feature type="transmembrane region" description="Helical" evidence="2">
    <location>
        <begin position="262"/>
        <end position="286"/>
    </location>
</feature>
<feature type="compositionally biased region" description="Basic residues" evidence="1">
    <location>
        <begin position="162"/>
        <end position="172"/>
    </location>
</feature>
<organism evidence="4 5">
    <name type="scientific">Microdochium trichocladiopsis</name>
    <dbReference type="NCBI Taxonomy" id="1682393"/>
    <lineage>
        <taxon>Eukaryota</taxon>
        <taxon>Fungi</taxon>
        <taxon>Dikarya</taxon>
        <taxon>Ascomycota</taxon>
        <taxon>Pezizomycotina</taxon>
        <taxon>Sordariomycetes</taxon>
        <taxon>Xylariomycetidae</taxon>
        <taxon>Xylariales</taxon>
        <taxon>Microdochiaceae</taxon>
        <taxon>Microdochium</taxon>
    </lineage>
</organism>
<dbReference type="OrthoDB" id="5961at2759"/>
<dbReference type="GO" id="GO:0055088">
    <property type="term" value="P:lipid homeostasis"/>
    <property type="evidence" value="ECO:0007669"/>
    <property type="project" value="InterPro"/>
</dbReference>
<dbReference type="InterPro" id="IPR040202">
    <property type="entry name" value="Brl1/Brr6"/>
</dbReference>
<dbReference type="Pfam" id="PF10104">
    <property type="entry name" value="Brr6_like_C_C"/>
    <property type="match status" value="1"/>
</dbReference>
<dbReference type="GeneID" id="70189128"/>
<keyword evidence="2" id="KW-0472">Membrane</keyword>
<feature type="compositionally biased region" description="Basic residues" evidence="1">
    <location>
        <begin position="485"/>
        <end position="498"/>
    </location>
</feature>
<dbReference type="RefSeq" id="XP_046006493.1">
    <property type="nucleotide sequence ID" value="XM_046159582.1"/>
</dbReference>
<reference evidence="4" key="1">
    <citation type="journal article" date="2021" name="Nat. Commun.">
        <title>Genetic determinants of endophytism in the Arabidopsis root mycobiome.</title>
        <authorList>
            <person name="Mesny F."/>
            <person name="Miyauchi S."/>
            <person name="Thiergart T."/>
            <person name="Pickel B."/>
            <person name="Atanasova L."/>
            <person name="Karlsson M."/>
            <person name="Huettel B."/>
            <person name="Barry K.W."/>
            <person name="Haridas S."/>
            <person name="Chen C."/>
            <person name="Bauer D."/>
            <person name="Andreopoulos W."/>
            <person name="Pangilinan J."/>
            <person name="LaButti K."/>
            <person name="Riley R."/>
            <person name="Lipzen A."/>
            <person name="Clum A."/>
            <person name="Drula E."/>
            <person name="Henrissat B."/>
            <person name="Kohler A."/>
            <person name="Grigoriev I.V."/>
            <person name="Martin F.M."/>
            <person name="Hacquard S."/>
        </authorList>
    </citation>
    <scope>NUCLEOTIDE SEQUENCE</scope>
    <source>
        <strain evidence="4">MPI-CAGE-CH-0230</strain>
    </source>
</reference>
<feature type="region of interest" description="Disordered" evidence="1">
    <location>
        <begin position="215"/>
        <end position="238"/>
    </location>
</feature>
<evidence type="ECO:0000313" key="4">
    <source>
        <dbReference type="EMBL" id="KAH7018226.1"/>
    </source>
</evidence>